<dbReference type="CDD" id="cd18280">
    <property type="entry name" value="BTB_POZ_BPM_plant"/>
    <property type="match status" value="1"/>
</dbReference>
<dbReference type="Gene3D" id="2.60.210.10">
    <property type="entry name" value="Apoptosis, Tumor Necrosis Factor Receptor Associated Protein 2, Chain A"/>
    <property type="match status" value="1"/>
</dbReference>
<dbReference type="Proteomes" id="UP001497457">
    <property type="component" value="Chromosome 25rd"/>
</dbReference>
<dbReference type="SMART" id="SM00225">
    <property type="entry name" value="BTB"/>
    <property type="match status" value="1"/>
</dbReference>
<evidence type="ECO:0000256" key="2">
    <source>
        <dbReference type="ARBA" id="ARBA00010846"/>
    </source>
</evidence>
<keyword evidence="7" id="KW-1185">Reference proteome</keyword>
<dbReference type="PANTHER" id="PTHR26379:SF473">
    <property type="entry name" value="BTB DOMAIN-CONTAINING PROTEIN"/>
    <property type="match status" value="1"/>
</dbReference>
<dbReference type="SUPFAM" id="SSF54695">
    <property type="entry name" value="POZ domain"/>
    <property type="match status" value="1"/>
</dbReference>
<accession>A0ABC9BGZ0</accession>
<dbReference type="InterPro" id="IPR045005">
    <property type="entry name" value="BPM1-6"/>
</dbReference>
<dbReference type="PROSITE" id="PS50097">
    <property type="entry name" value="BTB"/>
    <property type="match status" value="1"/>
</dbReference>
<dbReference type="Gene3D" id="3.30.710.10">
    <property type="entry name" value="Potassium Channel Kv1.1, Chain A"/>
    <property type="match status" value="1"/>
</dbReference>
<evidence type="ECO:0000313" key="6">
    <source>
        <dbReference type="EMBL" id="CAL5001042.1"/>
    </source>
</evidence>
<dbReference type="CDD" id="cd00121">
    <property type="entry name" value="MATH"/>
    <property type="match status" value="1"/>
</dbReference>
<dbReference type="InterPro" id="IPR056423">
    <property type="entry name" value="BACK_BPM_SPOP"/>
</dbReference>
<dbReference type="InterPro" id="IPR008974">
    <property type="entry name" value="TRAF-like"/>
</dbReference>
<protein>
    <recommendedName>
        <fullName evidence="8">BTB/POZ and MATH domain-containing protein 1</fullName>
    </recommendedName>
</protein>
<dbReference type="EMBL" id="OZ075136">
    <property type="protein sequence ID" value="CAL5001042.1"/>
    <property type="molecule type" value="Genomic_DNA"/>
</dbReference>
<evidence type="ECO:0000313" key="5">
    <source>
        <dbReference type="EMBL" id="CAL4999813.1"/>
    </source>
</evidence>
<comment type="similarity">
    <text evidence="2">Belongs to the Tdpoz family.</text>
</comment>
<evidence type="ECO:0000256" key="1">
    <source>
        <dbReference type="ARBA" id="ARBA00004906"/>
    </source>
</evidence>
<proteinExistence type="inferred from homology"/>
<dbReference type="Pfam" id="PF00651">
    <property type="entry name" value="BTB"/>
    <property type="match status" value="1"/>
</dbReference>
<dbReference type="Pfam" id="PF22486">
    <property type="entry name" value="MATH_2"/>
    <property type="match status" value="1"/>
</dbReference>
<organism evidence="5 7">
    <name type="scientific">Urochloa decumbens</name>
    <dbReference type="NCBI Taxonomy" id="240449"/>
    <lineage>
        <taxon>Eukaryota</taxon>
        <taxon>Viridiplantae</taxon>
        <taxon>Streptophyta</taxon>
        <taxon>Embryophyta</taxon>
        <taxon>Tracheophyta</taxon>
        <taxon>Spermatophyta</taxon>
        <taxon>Magnoliopsida</taxon>
        <taxon>Liliopsida</taxon>
        <taxon>Poales</taxon>
        <taxon>Poaceae</taxon>
        <taxon>PACMAD clade</taxon>
        <taxon>Panicoideae</taxon>
        <taxon>Panicodae</taxon>
        <taxon>Paniceae</taxon>
        <taxon>Melinidinae</taxon>
        <taxon>Urochloa</taxon>
    </lineage>
</organism>
<dbReference type="Proteomes" id="UP001497457">
    <property type="component" value="Chromosome 26rd"/>
</dbReference>
<reference evidence="5 7" key="2">
    <citation type="submission" date="2024-10" db="EMBL/GenBank/DDBJ databases">
        <authorList>
            <person name="Ryan C."/>
        </authorList>
    </citation>
    <scope>NUCLEOTIDE SEQUENCE [LARGE SCALE GENOMIC DNA]</scope>
</reference>
<name>A0ABC9BGZ0_9POAL</name>
<gene>
    <name evidence="5" type="ORF">URODEC1_LOCUS64533</name>
    <name evidence="6" type="ORF">URODEC1_LOCUS65175</name>
</gene>
<dbReference type="InterPro" id="IPR002083">
    <property type="entry name" value="MATH/TRAF_dom"/>
</dbReference>
<dbReference type="Gene3D" id="1.25.40.420">
    <property type="match status" value="1"/>
</dbReference>
<dbReference type="InterPro" id="IPR011333">
    <property type="entry name" value="SKP1/BTB/POZ_sf"/>
</dbReference>
<feature type="domain" description="BTB" evidence="3">
    <location>
        <begin position="173"/>
        <end position="234"/>
    </location>
</feature>
<sequence>MDKQHGSAVLEGRPVDVCFHEFRLDYEKTKHLIAGHAIYSDPFSAGGHMWRIKCLPRGNDLAHSHEYLSVFVQLVSKGSKPNGVNAIVEAFLMDKDGGPSSTVAKRTRVNQLKQYGDWGWSYFVSHTDLVGYVTEGHVRIVCGIMVVNDRSIPVPPSDIVEHLGTLLDSTDGADVSFIIDSETFHAHRVVLAARSPVFKAELLGSMVEATTPSITLHDIAPATFKLLLRFMYTDTFPGDGELGDEPPEMIRHLLVAADRYALDRLKLMCAQKLWDNVSVDTVAATLACAEMYNCQELKIKCIDFFAMEKNFRKAVLTDGFVQLVQQSPSIVAELRERPAT</sequence>
<reference evidence="7" key="1">
    <citation type="submission" date="2024-06" db="EMBL/GenBank/DDBJ databases">
        <authorList>
            <person name="Ryan C."/>
        </authorList>
    </citation>
    <scope>NUCLEOTIDE SEQUENCE [LARGE SCALE GENOMIC DNA]</scope>
</reference>
<evidence type="ECO:0000259" key="4">
    <source>
        <dbReference type="PROSITE" id="PS50144"/>
    </source>
</evidence>
<dbReference type="PROSITE" id="PS50144">
    <property type="entry name" value="MATH"/>
    <property type="match status" value="1"/>
</dbReference>
<dbReference type="SUPFAM" id="SSF49599">
    <property type="entry name" value="TRAF domain-like"/>
    <property type="match status" value="1"/>
</dbReference>
<dbReference type="AlphaFoldDB" id="A0ABC9BGZ0"/>
<dbReference type="Pfam" id="PF24570">
    <property type="entry name" value="BACK_BPM_SPOP"/>
    <property type="match status" value="1"/>
</dbReference>
<dbReference type="EMBL" id="OZ075135">
    <property type="protein sequence ID" value="CAL4999813.1"/>
    <property type="molecule type" value="Genomic_DNA"/>
</dbReference>
<evidence type="ECO:0000259" key="3">
    <source>
        <dbReference type="PROSITE" id="PS50097"/>
    </source>
</evidence>
<evidence type="ECO:0000313" key="7">
    <source>
        <dbReference type="Proteomes" id="UP001497457"/>
    </source>
</evidence>
<dbReference type="PANTHER" id="PTHR26379">
    <property type="entry name" value="BTB/POZ AND MATH DOMAIN-CONTAINING PROTEIN 1"/>
    <property type="match status" value="1"/>
</dbReference>
<feature type="domain" description="MATH" evidence="4">
    <location>
        <begin position="19"/>
        <end position="144"/>
    </location>
</feature>
<evidence type="ECO:0008006" key="8">
    <source>
        <dbReference type="Google" id="ProtNLM"/>
    </source>
</evidence>
<comment type="pathway">
    <text evidence="1">Protein modification; protein ubiquitination.</text>
</comment>
<dbReference type="InterPro" id="IPR000210">
    <property type="entry name" value="BTB/POZ_dom"/>
</dbReference>